<dbReference type="CDD" id="cd00202">
    <property type="entry name" value="ZnF_GATA"/>
    <property type="match status" value="1"/>
</dbReference>
<reference evidence="7" key="1">
    <citation type="submission" date="2023-03" db="EMBL/GenBank/DDBJ databases">
        <title>Mating type loci evolution in Malassezia.</title>
        <authorList>
            <person name="Coelho M.A."/>
        </authorList>
    </citation>
    <scope>NUCLEOTIDE SEQUENCE</scope>
    <source>
        <strain evidence="7">CBS 9431</strain>
    </source>
</reference>
<gene>
    <name evidence="7" type="ORF">MJAP1_001522</name>
</gene>
<dbReference type="PANTHER" id="PTHR45658">
    <property type="entry name" value="GATA TRANSCRIPTION FACTOR"/>
    <property type="match status" value="1"/>
</dbReference>
<dbReference type="GO" id="GO:0008270">
    <property type="term" value="F:zinc ion binding"/>
    <property type="evidence" value="ECO:0007669"/>
    <property type="project" value="UniProtKB-KW"/>
</dbReference>
<feature type="compositionally biased region" description="Basic and acidic residues" evidence="5">
    <location>
        <begin position="330"/>
        <end position="344"/>
    </location>
</feature>
<dbReference type="PANTHER" id="PTHR45658:SF122">
    <property type="entry name" value="GATA ZINC FINGER DOMAIN-CONTAINING PROTEIN 6"/>
    <property type="match status" value="1"/>
</dbReference>
<evidence type="ECO:0000313" key="8">
    <source>
        <dbReference type="Proteomes" id="UP001217754"/>
    </source>
</evidence>
<feature type="domain" description="GATA-type" evidence="6">
    <location>
        <begin position="210"/>
        <end position="239"/>
    </location>
</feature>
<sequence length="373" mass="39711">MPPWSSAVHGALEPNTAYSLERIHAASLALYNCVGEHMERQVPPSADELYSLMPIASEINQELRSLLALHEGRSGRDPAEGAPYYPWSSGSNPAHPYWIPGGRDDRDGKGMRPDDGDLDDKHLRRRSPSQSKSGDRVGSRAVRGMSSSEDLGTYASNVAGQPMRSEHMYLHQSPYAPHGPGKGMPSDSMNAGQYVPKYRKRSRAPAPGVCHACGNSDTPEWRRGPDGARTLCNACGLHFSKLVRRRTLEYANAGPGTPIPPVTIAELRASTNVGAPGGMSVSGAEDHANVARSRSSSVYSSTAAPVQRPVPVDPVVDVSSATGAPPSELEASKVRGAEEPRHALVEPASEVPGKRPATESDAAQPSKQPRPAA</sequence>
<protein>
    <recommendedName>
        <fullName evidence="6">GATA-type domain-containing protein</fullName>
    </recommendedName>
</protein>
<dbReference type="GO" id="GO:0006355">
    <property type="term" value="P:regulation of DNA-templated transcription"/>
    <property type="evidence" value="ECO:0007669"/>
    <property type="project" value="InterPro"/>
</dbReference>
<feature type="region of interest" description="Disordered" evidence="5">
    <location>
        <begin position="96"/>
        <end position="155"/>
    </location>
</feature>
<evidence type="ECO:0000256" key="1">
    <source>
        <dbReference type="ARBA" id="ARBA00022723"/>
    </source>
</evidence>
<dbReference type="PROSITE" id="PS50114">
    <property type="entry name" value="GATA_ZN_FINGER_2"/>
    <property type="match status" value="1"/>
</dbReference>
<dbReference type="AlphaFoldDB" id="A0AAF0J9T0"/>
<keyword evidence="8" id="KW-1185">Reference proteome</keyword>
<evidence type="ECO:0000256" key="4">
    <source>
        <dbReference type="PROSITE-ProRule" id="PRU00094"/>
    </source>
</evidence>
<accession>A0AAF0J9T0</accession>
<feature type="region of interest" description="Disordered" evidence="5">
    <location>
        <begin position="276"/>
        <end position="373"/>
    </location>
</feature>
<evidence type="ECO:0000256" key="3">
    <source>
        <dbReference type="ARBA" id="ARBA00022833"/>
    </source>
</evidence>
<feature type="compositionally biased region" description="Polar residues" evidence="5">
    <location>
        <begin position="145"/>
        <end position="155"/>
    </location>
</feature>
<dbReference type="GeneID" id="85225171"/>
<dbReference type="InterPro" id="IPR013088">
    <property type="entry name" value="Znf_NHR/GATA"/>
</dbReference>
<organism evidence="7 8">
    <name type="scientific">Malassezia japonica</name>
    <dbReference type="NCBI Taxonomy" id="223818"/>
    <lineage>
        <taxon>Eukaryota</taxon>
        <taxon>Fungi</taxon>
        <taxon>Dikarya</taxon>
        <taxon>Basidiomycota</taxon>
        <taxon>Ustilaginomycotina</taxon>
        <taxon>Malasseziomycetes</taxon>
        <taxon>Malasseziales</taxon>
        <taxon>Malasseziaceae</taxon>
        <taxon>Malassezia</taxon>
    </lineage>
</organism>
<dbReference type="SMART" id="SM00401">
    <property type="entry name" value="ZnF_GATA"/>
    <property type="match status" value="1"/>
</dbReference>
<evidence type="ECO:0000313" key="7">
    <source>
        <dbReference type="EMBL" id="WFD38565.1"/>
    </source>
</evidence>
<evidence type="ECO:0000259" key="6">
    <source>
        <dbReference type="PROSITE" id="PS50114"/>
    </source>
</evidence>
<evidence type="ECO:0000256" key="2">
    <source>
        <dbReference type="ARBA" id="ARBA00022771"/>
    </source>
</evidence>
<dbReference type="GO" id="GO:0043565">
    <property type="term" value="F:sequence-specific DNA binding"/>
    <property type="evidence" value="ECO:0007669"/>
    <property type="project" value="InterPro"/>
</dbReference>
<dbReference type="InterPro" id="IPR000679">
    <property type="entry name" value="Znf_GATA"/>
</dbReference>
<feature type="compositionally biased region" description="Low complexity" evidence="5">
    <location>
        <begin position="290"/>
        <end position="318"/>
    </location>
</feature>
<dbReference type="SUPFAM" id="SSF57716">
    <property type="entry name" value="Glucocorticoid receptor-like (DNA-binding domain)"/>
    <property type="match status" value="1"/>
</dbReference>
<dbReference type="InterPro" id="IPR051140">
    <property type="entry name" value="GATA_TF"/>
</dbReference>
<keyword evidence="1" id="KW-0479">Metal-binding</keyword>
<dbReference type="Proteomes" id="UP001217754">
    <property type="component" value="Chromosome 2"/>
</dbReference>
<keyword evidence="2 4" id="KW-0863">Zinc-finger</keyword>
<keyword evidence="3" id="KW-0862">Zinc</keyword>
<dbReference type="Gene3D" id="3.30.50.10">
    <property type="entry name" value="Erythroid Transcription Factor GATA-1, subunit A"/>
    <property type="match status" value="1"/>
</dbReference>
<dbReference type="Pfam" id="PF00320">
    <property type="entry name" value="GATA"/>
    <property type="match status" value="1"/>
</dbReference>
<dbReference type="RefSeq" id="XP_060121462.1">
    <property type="nucleotide sequence ID" value="XM_060265479.1"/>
</dbReference>
<dbReference type="EMBL" id="CP119959">
    <property type="protein sequence ID" value="WFD38565.1"/>
    <property type="molecule type" value="Genomic_DNA"/>
</dbReference>
<evidence type="ECO:0000256" key="5">
    <source>
        <dbReference type="SAM" id="MobiDB-lite"/>
    </source>
</evidence>
<feature type="compositionally biased region" description="Basic and acidic residues" evidence="5">
    <location>
        <begin position="102"/>
        <end position="122"/>
    </location>
</feature>
<name>A0AAF0J9T0_9BASI</name>
<proteinExistence type="predicted"/>